<name>A0ABN8L9M5_9CNID</name>
<protein>
    <submittedName>
        <fullName evidence="1">Uncharacterized protein</fullName>
    </submittedName>
</protein>
<sequence>MVSRLCDSIGGLQEMGTSYPSLTSWGCSPNSESGQELQGQKLKLKANEKLSGDDQASFVSFAEWVELRIQIMEETKGQLGWKKNLKDHKGKGMEFIVTNQITLLRDRQIWVECALAPLWWKTFDTAQVHISHVCTAVVKLTNHLYLMKVCAFWELEFLGIKEKAEALRTVEERAVVPHVAEKLKFENRRYRVEMP</sequence>
<accession>A0ABN8L9M5</accession>
<proteinExistence type="predicted"/>
<comment type="caution">
    <text evidence="1">The sequence shown here is derived from an EMBL/GenBank/DDBJ whole genome shotgun (WGS) entry which is preliminary data.</text>
</comment>
<dbReference type="EMBL" id="CALNXI010000003">
    <property type="protein sequence ID" value="CAH3013791.1"/>
    <property type="molecule type" value="Genomic_DNA"/>
</dbReference>
<keyword evidence="2" id="KW-1185">Reference proteome</keyword>
<evidence type="ECO:0000313" key="1">
    <source>
        <dbReference type="EMBL" id="CAH3013791.1"/>
    </source>
</evidence>
<reference evidence="1 2" key="1">
    <citation type="submission" date="2022-05" db="EMBL/GenBank/DDBJ databases">
        <authorList>
            <consortium name="Genoscope - CEA"/>
            <person name="William W."/>
        </authorList>
    </citation>
    <scope>NUCLEOTIDE SEQUENCE [LARGE SCALE GENOMIC DNA]</scope>
</reference>
<organism evidence="1 2">
    <name type="scientific">Porites evermanni</name>
    <dbReference type="NCBI Taxonomy" id="104178"/>
    <lineage>
        <taxon>Eukaryota</taxon>
        <taxon>Metazoa</taxon>
        <taxon>Cnidaria</taxon>
        <taxon>Anthozoa</taxon>
        <taxon>Hexacorallia</taxon>
        <taxon>Scleractinia</taxon>
        <taxon>Fungiina</taxon>
        <taxon>Poritidae</taxon>
        <taxon>Porites</taxon>
    </lineage>
</organism>
<evidence type="ECO:0000313" key="2">
    <source>
        <dbReference type="Proteomes" id="UP001159427"/>
    </source>
</evidence>
<gene>
    <name evidence="1" type="ORF">PEVE_00022555</name>
</gene>
<dbReference type="Proteomes" id="UP001159427">
    <property type="component" value="Unassembled WGS sequence"/>
</dbReference>